<sequence length="285" mass="30807">MKRIFVTGATGFLGQAIVKNLLDNNYDIVGLARNKSSAAILENLGATAHIGSLEDIDSVLAGIEGVDAVIHTAFNHDFAAYKQSCEDDRHIILALGKALNNKSCPLIVTSGPWAIEESHSEQFPRAASDEAALVCHENGARCMIVGLPQVHNTYKFGLISPILEIAQSKQVSAYIENTNNQWAAVHLSDAANLYRLVLENGESGHKYIAVGEKNIPFKTIMQTIGNRLNLPTHAITKEQAQDYFGPYAYFAELSLNASGEESKKALGWTPKGASLLDDISNAVLS</sequence>
<organism evidence="2 3">
    <name type="scientific">Marinomonas foliarum</name>
    <dbReference type="NCBI Taxonomy" id="491950"/>
    <lineage>
        <taxon>Bacteria</taxon>
        <taxon>Pseudomonadati</taxon>
        <taxon>Pseudomonadota</taxon>
        <taxon>Gammaproteobacteria</taxon>
        <taxon>Oceanospirillales</taxon>
        <taxon>Oceanospirillaceae</taxon>
        <taxon>Marinomonas</taxon>
    </lineage>
</organism>
<comment type="caution">
    <text evidence="2">The sequence shown here is derived from an EMBL/GenBank/DDBJ whole genome shotgun (WGS) entry which is preliminary data.</text>
</comment>
<dbReference type="EMBL" id="QPJQ01000004">
    <property type="protein sequence ID" value="RCX07691.1"/>
    <property type="molecule type" value="Genomic_DNA"/>
</dbReference>
<dbReference type="InterPro" id="IPR036291">
    <property type="entry name" value="NAD(P)-bd_dom_sf"/>
</dbReference>
<dbReference type="Proteomes" id="UP000253506">
    <property type="component" value="Unassembled WGS sequence"/>
</dbReference>
<dbReference type="CDD" id="cd05262">
    <property type="entry name" value="SDR_a7"/>
    <property type="match status" value="1"/>
</dbReference>
<dbReference type="InterPro" id="IPR051783">
    <property type="entry name" value="NAD(P)-dependent_oxidoreduct"/>
</dbReference>
<dbReference type="PANTHER" id="PTHR48079">
    <property type="entry name" value="PROTEIN YEEZ"/>
    <property type="match status" value="1"/>
</dbReference>
<dbReference type="GO" id="GO:0004029">
    <property type="term" value="F:aldehyde dehydrogenase (NAD+) activity"/>
    <property type="evidence" value="ECO:0007669"/>
    <property type="project" value="TreeGrafter"/>
</dbReference>
<dbReference type="InterPro" id="IPR001509">
    <property type="entry name" value="Epimerase_deHydtase"/>
</dbReference>
<accession>A0A369AET1</accession>
<dbReference type="Gene3D" id="3.40.50.720">
    <property type="entry name" value="NAD(P)-binding Rossmann-like Domain"/>
    <property type="match status" value="1"/>
</dbReference>
<dbReference type="AlphaFoldDB" id="A0A369AET1"/>
<dbReference type="SUPFAM" id="SSF51735">
    <property type="entry name" value="NAD(P)-binding Rossmann-fold domains"/>
    <property type="match status" value="1"/>
</dbReference>
<dbReference type="OrthoDB" id="7352421at2"/>
<name>A0A369AET1_9GAMM</name>
<protein>
    <submittedName>
        <fullName evidence="2">Nucleoside-diphosphate-sugar epimerase</fullName>
    </submittedName>
</protein>
<feature type="domain" description="NAD-dependent epimerase/dehydratase" evidence="1">
    <location>
        <begin position="4"/>
        <end position="80"/>
    </location>
</feature>
<evidence type="ECO:0000313" key="3">
    <source>
        <dbReference type="Proteomes" id="UP000253506"/>
    </source>
</evidence>
<dbReference type="GO" id="GO:0005737">
    <property type="term" value="C:cytoplasm"/>
    <property type="evidence" value="ECO:0007669"/>
    <property type="project" value="TreeGrafter"/>
</dbReference>
<dbReference type="Pfam" id="PF01370">
    <property type="entry name" value="Epimerase"/>
    <property type="match status" value="1"/>
</dbReference>
<proteinExistence type="predicted"/>
<dbReference type="PANTHER" id="PTHR48079:SF9">
    <property type="entry name" value="PUTATIVE-RELATED"/>
    <property type="match status" value="1"/>
</dbReference>
<evidence type="ECO:0000313" key="2">
    <source>
        <dbReference type="EMBL" id="RCX07691.1"/>
    </source>
</evidence>
<gene>
    <name evidence="2" type="ORF">DFP77_10452</name>
</gene>
<dbReference type="RefSeq" id="WP_114410831.1">
    <property type="nucleotide sequence ID" value="NZ_QPJQ01000004.1"/>
</dbReference>
<reference evidence="2 3" key="1">
    <citation type="submission" date="2018-07" db="EMBL/GenBank/DDBJ databases">
        <title>Genomic Encyclopedia of Type Strains, Phase III (KMG-III): the genomes of soil and plant-associated and newly described type strains.</title>
        <authorList>
            <person name="Whitman W."/>
        </authorList>
    </citation>
    <scope>NUCLEOTIDE SEQUENCE [LARGE SCALE GENOMIC DNA]</scope>
    <source>
        <strain evidence="2 3">CECT 7731</strain>
    </source>
</reference>
<evidence type="ECO:0000259" key="1">
    <source>
        <dbReference type="Pfam" id="PF01370"/>
    </source>
</evidence>